<dbReference type="GO" id="GO:0071555">
    <property type="term" value="P:cell wall organization"/>
    <property type="evidence" value="ECO:0007669"/>
    <property type="project" value="UniProtKB-KW"/>
</dbReference>
<evidence type="ECO:0000256" key="15">
    <source>
        <dbReference type="SAM" id="SignalP"/>
    </source>
</evidence>
<comment type="caution">
    <text evidence="18">The sequence shown here is derived from an EMBL/GenBank/DDBJ whole genome shotgun (WGS) entry which is preliminary data.</text>
</comment>
<dbReference type="RefSeq" id="WP_168113062.1">
    <property type="nucleotide sequence ID" value="NZ_BOON01000002.1"/>
</dbReference>
<accession>A0A8J3T8U7</accession>
<keyword evidence="6" id="KW-0808">Transferase</keyword>
<feature type="domain" description="Glycosyl transferase family 51" evidence="17">
    <location>
        <begin position="72"/>
        <end position="257"/>
    </location>
</feature>
<keyword evidence="3" id="KW-0121">Carboxypeptidase</keyword>
<evidence type="ECO:0000256" key="13">
    <source>
        <dbReference type="ARBA" id="ARBA00049902"/>
    </source>
</evidence>
<dbReference type="AlphaFoldDB" id="A0A8J3T8U7"/>
<evidence type="ECO:0000256" key="4">
    <source>
        <dbReference type="ARBA" id="ARBA00022670"/>
    </source>
</evidence>
<name>A0A8J3T8U7_9ACTN</name>
<keyword evidence="15" id="KW-0732">Signal</keyword>
<dbReference type="Proteomes" id="UP000599074">
    <property type="component" value="Unassembled WGS sequence"/>
</dbReference>
<gene>
    <name evidence="18" type="ORF">Pme01_02630</name>
</gene>
<dbReference type="InterPro" id="IPR050396">
    <property type="entry name" value="Glycosyltr_51/Transpeptidase"/>
</dbReference>
<organism evidence="18 19">
    <name type="scientific">Planosporangium mesophilum</name>
    <dbReference type="NCBI Taxonomy" id="689768"/>
    <lineage>
        <taxon>Bacteria</taxon>
        <taxon>Bacillati</taxon>
        <taxon>Actinomycetota</taxon>
        <taxon>Actinomycetes</taxon>
        <taxon>Micromonosporales</taxon>
        <taxon>Micromonosporaceae</taxon>
        <taxon>Planosporangium</taxon>
    </lineage>
</organism>
<dbReference type="SUPFAM" id="SSF53955">
    <property type="entry name" value="Lysozyme-like"/>
    <property type="match status" value="1"/>
</dbReference>
<evidence type="ECO:0000256" key="14">
    <source>
        <dbReference type="SAM" id="MobiDB-lite"/>
    </source>
</evidence>
<feature type="signal peptide" evidence="15">
    <location>
        <begin position="1"/>
        <end position="32"/>
    </location>
</feature>
<dbReference type="InterPro" id="IPR001264">
    <property type="entry name" value="Glyco_trans_51"/>
</dbReference>
<evidence type="ECO:0000256" key="10">
    <source>
        <dbReference type="ARBA" id="ARBA00023268"/>
    </source>
</evidence>
<feature type="domain" description="Penicillin-binding protein transpeptidase" evidence="16">
    <location>
        <begin position="362"/>
        <end position="643"/>
    </location>
</feature>
<evidence type="ECO:0000313" key="18">
    <source>
        <dbReference type="EMBL" id="GII20666.1"/>
    </source>
</evidence>
<evidence type="ECO:0000256" key="9">
    <source>
        <dbReference type="ARBA" id="ARBA00022984"/>
    </source>
</evidence>
<evidence type="ECO:0000259" key="16">
    <source>
        <dbReference type="Pfam" id="PF00905"/>
    </source>
</evidence>
<evidence type="ECO:0000256" key="12">
    <source>
        <dbReference type="ARBA" id="ARBA00034000"/>
    </source>
</evidence>
<dbReference type="GO" id="GO:0009252">
    <property type="term" value="P:peptidoglycan biosynthetic process"/>
    <property type="evidence" value="ECO:0007669"/>
    <property type="project" value="UniProtKB-KW"/>
</dbReference>
<dbReference type="SUPFAM" id="SSF56601">
    <property type="entry name" value="beta-lactamase/transpeptidase-like"/>
    <property type="match status" value="1"/>
</dbReference>
<dbReference type="PANTHER" id="PTHR32282:SF33">
    <property type="entry name" value="PEPTIDOGLYCAN GLYCOSYLTRANSFERASE"/>
    <property type="match status" value="1"/>
</dbReference>
<dbReference type="Pfam" id="PF00912">
    <property type="entry name" value="Transgly"/>
    <property type="match status" value="1"/>
</dbReference>
<evidence type="ECO:0008006" key="20">
    <source>
        <dbReference type="Google" id="ProtNLM"/>
    </source>
</evidence>
<evidence type="ECO:0000256" key="7">
    <source>
        <dbReference type="ARBA" id="ARBA00022801"/>
    </source>
</evidence>
<keyword evidence="19" id="KW-1185">Reference proteome</keyword>
<dbReference type="GO" id="GO:0008658">
    <property type="term" value="F:penicillin binding"/>
    <property type="evidence" value="ECO:0007669"/>
    <property type="project" value="InterPro"/>
</dbReference>
<dbReference type="PANTHER" id="PTHR32282">
    <property type="entry name" value="BINDING PROTEIN TRANSPEPTIDASE, PUTATIVE-RELATED"/>
    <property type="match status" value="1"/>
</dbReference>
<feature type="chain" id="PRO_5035327706" description="Penicillin-insensitive transglycosylase" evidence="15">
    <location>
        <begin position="33"/>
        <end position="706"/>
    </location>
</feature>
<reference evidence="18" key="1">
    <citation type="submission" date="2021-01" db="EMBL/GenBank/DDBJ databases">
        <title>Whole genome shotgun sequence of Planosporangium mesophilum NBRC 109066.</title>
        <authorList>
            <person name="Komaki H."/>
            <person name="Tamura T."/>
        </authorList>
    </citation>
    <scope>NUCLEOTIDE SEQUENCE</scope>
    <source>
        <strain evidence="18">NBRC 109066</strain>
    </source>
</reference>
<comment type="catalytic activity">
    <reaction evidence="13">
        <text>[GlcNAc-(1-&gt;4)-Mur2Ac(oyl-L-Ala-gamma-D-Glu-L-Lys-D-Ala-D-Ala)](n)-di-trans,octa-cis-undecaprenyl diphosphate + beta-D-GlcNAc-(1-&gt;4)-Mur2Ac(oyl-L-Ala-gamma-D-Glu-L-Lys-D-Ala-D-Ala)-di-trans,octa-cis-undecaprenyl diphosphate = [GlcNAc-(1-&gt;4)-Mur2Ac(oyl-L-Ala-gamma-D-Glu-L-Lys-D-Ala-D-Ala)](n+1)-di-trans,octa-cis-undecaprenyl diphosphate + di-trans,octa-cis-undecaprenyl diphosphate + H(+)</text>
        <dbReference type="Rhea" id="RHEA:23708"/>
        <dbReference type="Rhea" id="RHEA-COMP:9602"/>
        <dbReference type="Rhea" id="RHEA-COMP:9603"/>
        <dbReference type="ChEBI" id="CHEBI:15378"/>
        <dbReference type="ChEBI" id="CHEBI:58405"/>
        <dbReference type="ChEBI" id="CHEBI:60033"/>
        <dbReference type="ChEBI" id="CHEBI:78435"/>
        <dbReference type="EC" id="2.4.99.28"/>
    </reaction>
</comment>
<dbReference type="InterPro" id="IPR012338">
    <property type="entry name" value="Beta-lactam/transpept-like"/>
</dbReference>
<keyword evidence="5" id="KW-0328">Glycosyltransferase</keyword>
<evidence type="ECO:0000259" key="17">
    <source>
        <dbReference type="Pfam" id="PF00912"/>
    </source>
</evidence>
<dbReference type="GO" id="GO:0008360">
    <property type="term" value="P:regulation of cell shape"/>
    <property type="evidence" value="ECO:0007669"/>
    <property type="project" value="UniProtKB-KW"/>
</dbReference>
<dbReference type="EMBL" id="BOON01000002">
    <property type="protein sequence ID" value="GII20666.1"/>
    <property type="molecule type" value="Genomic_DNA"/>
</dbReference>
<evidence type="ECO:0000313" key="19">
    <source>
        <dbReference type="Proteomes" id="UP000599074"/>
    </source>
</evidence>
<feature type="region of interest" description="Disordered" evidence="14">
    <location>
        <begin position="384"/>
        <end position="407"/>
    </location>
</feature>
<dbReference type="InterPro" id="IPR036950">
    <property type="entry name" value="PBP_transglycosylase"/>
</dbReference>
<comment type="similarity">
    <text evidence="2">In the N-terminal section; belongs to the glycosyltransferase 51 family.</text>
</comment>
<dbReference type="GO" id="GO:0008955">
    <property type="term" value="F:peptidoglycan glycosyltransferase activity"/>
    <property type="evidence" value="ECO:0007669"/>
    <property type="project" value="UniProtKB-EC"/>
</dbReference>
<dbReference type="FunFam" id="1.10.3810.10:FF:000001">
    <property type="entry name" value="Penicillin-binding protein 1A"/>
    <property type="match status" value="1"/>
</dbReference>
<keyword evidence="10" id="KW-0511">Multifunctional enzyme</keyword>
<keyword evidence="11" id="KW-0961">Cell wall biogenesis/degradation</keyword>
<protein>
    <recommendedName>
        <fullName evidence="20">Penicillin-insensitive transglycosylase</fullName>
    </recommendedName>
</protein>
<comment type="similarity">
    <text evidence="1">In the C-terminal section; belongs to the transpeptidase family.</text>
</comment>
<dbReference type="GO" id="GO:0006508">
    <property type="term" value="P:proteolysis"/>
    <property type="evidence" value="ECO:0007669"/>
    <property type="project" value="UniProtKB-KW"/>
</dbReference>
<proteinExistence type="inferred from homology"/>
<dbReference type="Pfam" id="PF00905">
    <property type="entry name" value="Transpeptidase"/>
    <property type="match status" value="1"/>
</dbReference>
<dbReference type="GO" id="GO:0009002">
    <property type="term" value="F:serine-type D-Ala-D-Ala carboxypeptidase activity"/>
    <property type="evidence" value="ECO:0007669"/>
    <property type="project" value="UniProtKB-EC"/>
</dbReference>
<evidence type="ECO:0000256" key="8">
    <source>
        <dbReference type="ARBA" id="ARBA00022960"/>
    </source>
</evidence>
<evidence type="ECO:0000256" key="11">
    <source>
        <dbReference type="ARBA" id="ARBA00023316"/>
    </source>
</evidence>
<evidence type="ECO:0000256" key="6">
    <source>
        <dbReference type="ARBA" id="ARBA00022679"/>
    </source>
</evidence>
<keyword evidence="9" id="KW-0573">Peptidoglycan synthesis</keyword>
<keyword evidence="4" id="KW-0645">Protease</keyword>
<sequence>MRERTLRKMLTLLGCGVIAGLVVAAAALPAAAMTGALTTAGVDAFDNLPSDFTSVPSPQSSFVYAADGKTLLAMLYDENRRDVPLSEVAPVMQQAIVASEDTRFFQHNGVDLKGVARALVANNGGESQGASTLTMQYVRQSAIYSAKSPEDVVAASEKTKTRKIREMKLAMALEEKLTKQQILERYLNIAPFGHGAWGIYAASHVYFGKDPKDLTLPEAALLAGLVQAPSEYDPADAAHPEKREAALKRREHVFAQMVRARNVTPQQADEARKTPLKITDQRPSQGCVSVPYPALGAGFFCDYLYRWWLEEPAFGADAFERENRLRSGGYTIISSLDMGIQQAMKRNVDEKIKNTDRRALMLTAVEPGTGRVLAMATNRNFSLDVSGNAPNPDKAKQGPGTFPNTTNPLVSGGGEVHGYQAGSTFKMFTMLAALEKGMPLNTSIDAPATYKSKYITDSTNCPGTHNWCPSNASKSEQGRFDMWTGFGKSVNTFFVPLEERAGADRAVDVATRLGIKFRAENDQKMATQGADQWGAFTLGVSATTPVDLAGAYATLANDGVHCRPTPVVEIRDSKGKKIDAGKPQCAKAIDPDVARAGIDAARCPVGDRGGLGQCRGASTASGVSATVGKPVFGKTGTTDTNESATLVASTRQITIAGMEADPDWPADPSADHNHVDASVAETLRDAMAGRPAEDFPTPSRRIAFGK</sequence>
<evidence type="ECO:0000256" key="1">
    <source>
        <dbReference type="ARBA" id="ARBA00007090"/>
    </source>
</evidence>
<dbReference type="GO" id="GO:0030288">
    <property type="term" value="C:outer membrane-bounded periplasmic space"/>
    <property type="evidence" value="ECO:0007669"/>
    <property type="project" value="TreeGrafter"/>
</dbReference>
<evidence type="ECO:0000256" key="2">
    <source>
        <dbReference type="ARBA" id="ARBA00007739"/>
    </source>
</evidence>
<evidence type="ECO:0000256" key="3">
    <source>
        <dbReference type="ARBA" id="ARBA00022645"/>
    </source>
</evidence>
<comment type="catalytic activity">
    <reaction evidence="12">
        <text>Preferential cleavage: (Ac)2-L-Lys-D-Ala-|-D-Ala. Also transpeptidation of peptidyl-alanyl moieties that are N-acyl substituents of D-alanine.</text>
        <dbReference type="EC" id="3.4.16.4"/>
    </reaction>
</comment>
<keyword evidence="7" id="KW-0378">Hydrolase</keyword>
<dbReference type="InterPro" id="IPR023346">
    <property type="entry name" value="Lysozyme-like_dom_sf"/>
</dbReference>
<dbReference type="Gene3D" id="3.40.710.10">
    <property type="entry name" value="DD-peptidase/beta-lactamase superfamily"/>
    <property type="match status" value="1"/>
</dbReference>
<dbReference type="InterPro" id="IPR001460">
    <property type="entry name" value="PCN-bd_Tpept"/>
</dbReference>
<keyword evidence="8" id="KW-0133">Cell shape</keyword>
<dbReference type="Gene3D" id="1.10.3810.10">
    <property type="entry name" value="Biosynthetic peptidoglycan transglycosylase-like"/>
    <property type="match status" value="1"/>
</dbReference>
<evidence type="ECO:0000256" key="5">
    <source>
        <dbReference type="ARBA" id="ARBA00022676"/>
    </source>
</evidence>